<evidence type="ECO:0000256" key="5">
    <source>
        <dbReference type="PIRSR" id="PIRSR000137-2"/>
    </source>
</evidence>
<sequence>MSETRYDYIICGAGSAGCTVAERLSRDPSVSVCVLEAGGSDDSPIIRTPMLLQFAVTGEAFNWGYWTEEQKHLHDRKLLWPRGKTLGGSSSINAMHYMRGAHENFDEWESVYGAQGWNWANALPAFKEVEHQTRGASELHGTDGPLWVQDIAPLNPLTEAFFKAGDELQYKRNSDFNGPTQEGFGPYQVTQKGHKRCSAADAFLRPALERENCSVTTKAMVRRVIIEGGRATGVEVDIDGVTTTLTARKEIILSGGAINSPQTLLLSGVGPADELRAMGISVESDLPGVGKNLQDHLDITAQLWTKSSTSIGNSLRSLPHHMYMVARWALAGDGPFTVNPVQGGAFIKSAFAGDLPDLQLVFIPAISNPHGIEKATGHGVTLHACQLYPKSRGEITLKSTDPYEHPAIQPNYLEDEFDLDVLADGLSKVREILASPAFDYDRKSERWPGAEVTTLNGLKDDVRKRAETLYHPTSTCAMGSGEMAVTDSRCRVRGVAGLRVVDASVMPRLVGGNTNAPTIMIATRAGDMIAQDNNTA</sequence>
<feature type="binding site" evidence="5">
    <location>
        <position position="221"/>
    </location>
    <ligand>
        <name>FAD</name>
        <dbReference type="ChEBI" id="CHEBI:57692"/>
    </ligand>
</feature>
<dbReference type="OrthoDB" id="9785276at2"/>
<keyword evidence="3 6" id="KW-0285">Flavoprotein</keyword>
<evidence type="ECO:0000313" key="8">
    <source>
        <dbReference type="EMBL" id="SDM79527.1"/>
    </source>
</evidence>
<dbReference type="InterPro" id="IPR012132">
    <property type="entry name" value="GMC_OxRdtase"/>
</dbReference>
<gene>
    <name evidence="8" type="ORF">SAMN04488568_12236</name>
</gene>
<dbReference type="Pfam" id="PF05199">
    <property type="entry name" value="GMC_oxred_C"/>
    <property type="match status" value="1"/>
</dbReference>
<dbReference type="InterPro" id="IPR007867">
    <property type="entry name" value="GMC_OxRtase_C"/>
</dbReference>
<dbReference type="PANTHER" id="PTHR11552">
    <property type="entry name" value="GLUCOSE-METHANOL-CHOLINE GMC OXIDOREDUCTASE"/>
    <property type="match status" value="1"/>
</dbReference>
<evidence type="ECO:0000313" key="9">
    <source>
        <dbReference type="Proteomes" id="UP000199759"/>
    </source>
</evidence>
<dbReference type="RefSeq" id="WP_091771731.1">
    <property type="nucleotide sequence ID" value="NZ_FNHG01000022.1"/>
</dbReference>
<dbReference type="Proteomes" id="UP000199759">
    <property type="component" value="Unassembled WGS sequence"/>
</dbReference>
<proteinExistence type="inferred from homology"/>
<dbReference type="Gene3D" id="3.30.560.10">
    <property type="entry name" value="Glucose Oxidase, domain 3"/>
    <property type="match status" value="1"/>
</dbReference>
<comment type="similarity">
    <text evidence="2 6">Belongs to the GMC oxidoreductase family.</text>
</comment>
<reference evidence="8 9" key="1">
    <citation type="submission" date="2016-10" db="EMBL/GenBank/DDBJ databases">
        <authorList>
            <person name="de Groot N.N."/>
        </authorList>
    </citation>
    <scope>NUCLEOTIDE SEQUENCE [LARGE SCALE GENOMIC DNA]</scope>
    <source>
        <strain evidence="8 9">DSM 16077</strain>
    </source>
</reference>
<dbReference type="STRING" id="144026.SAMN04488568_12236"/>
<evidence type="ECO:0000256" key="2">
    <source>
        <dbReference type="ARBA" id="ARBA00010790"/>
    </source>
</evidence>
<dbReference type="GO" id="GO:0050660">
    <property type="term" value="F:flavin adenine dinucleotide binding"/>
    <property type="evidence" value="ECO:0007669"/>
    <property type="project" value="InterPro"/>
</dbReference>
<evidence type="ECO:0000256" key="4">
    <source>
        <dbReference type="ARBA" id="ARBA00022827"/>
    </source>
</evidence>
<name>A0A1G9W5L4_9PROT</name>
<dbReference type="AlphaFoldDB" id="A0A1G9W5L4"/>
<evidence type="ECO:0000259" key="7">
    <source>
        <dbReference type="PROSITE" id="PS00623"/>
    </source>
</evidence>
<dbReference type="Gene3D" id="3.50.50.60">
    <property type="entry name" value="FAD/NAD(P)-binding domain"/>
    <property type="match status" value="1"/>
</dbReference>
<dbReference type="SUPFAM" id="SSF54373">
    <property type="entry name" value="FAD-linked reductases, C-terminal domain"/>
    <property type="match status" value="1"/>
</dbReference>
<dbReference type="PROSITE" id="PS51257">
    <property type="entry name" value="PROKAR_LIPOPROTEIN"/>
    <property type="match status" value="1"/>
</dbReference>
<evidence type="ECO:0000256" key="3">
    <source>
        <dbReference type="ARBA" id="ARBA00022630"/>
    </source>
</evidence>
<feature type="domain" description="Glucose-methanol-choline oxidoreductase N-terminal" evidence="7">
    <location>
        <begin position="83"/>
        <end position="106"/>
    </location>
</feature>
<accession>A0A1G9W5L4</accession>
<dbReference type="Pfam" id="PF00732">
    <property type="entry name" value="GMC_oxred_N"/>
    <property type="match status" value="1"/>
</dbReference>
<keyword evidence="9" id="KW-1185">Reference proteome</keyword>
<dbReference type="GO" id="GO:0016614">
    <property type="term" value="F:oxidoreductase activity, acting on CH-OH group of donors"/>
    <property type="evidence" value="ECO:0007669"/>
    <property type="project" value="InterPro"/>
</dbReference>
<dbReference type="PANTHER" id="PTHR11552:SF147">
    <property type="entry name" value="CHOLINE DEHYDROGENASE, MITOCHONDRIAL"/>
    <property type="match status" value="1"/>
</dbReference>
<dbReference type="SUPFAM" id="SSF51905">
    <property type="entry name" value="FAD/NAD(P)-binding domain"/>
    <property type="match status" value="1"/>
</dbReference>
<comment type="cofactor">
    <cofactor evidence="1 5">
        <name>FAD</name>
        <dbReference type="ChEBI" id="CHEBI:57692"/>
    </cofactor>
</comment>
<keyword evidence="4 5" id="KW-0274">FAD</keyword>
<protein>
    <submittedName>
        <fullName evidence="8">Choline dehydrogenase</fullName>
    </submittedName>
</protein>
<dbReference type="InterPro" id="IPR000172">
    <property type="entry name" value="GMC_OxRdtase_N"/>
</dbReference>
<dbReference type="PIRSF" id="PIRSF000137">
    <property type="entry name" value="Alcohol_oxidase"/>
    <property type="match status" value="1"/>
</dbReference>
<dbReference type="InterPro" id="IPR036188">
    <property type="entry name" value="FAD/NAD-bd_sf"/>
</dbReference>
<dbReference type="PROSITE" id="PS00623">
    <property type="entry name" value="GMC_OXRED_1"/>
    <property type="match status" value="1"/>
</dbReference>
<dbReference type="EMBL" id="FNHG01000022">
    <property type="protein sequence ID" value="SDM79527.1"/>
    <property type="molecule type" value="Genomic_DNA"/>
</dbReference>
<evidence type="ECO:0000256" key="1">
    <source>
        <dbReference type="ARBA" id="ARBA00001974"/>
    </source>
</evidence>
<organism evidence="8 9">
    <name type="scientific">Maricaulis salignorans</name>
    <dbReference type="NCBI Taxonomy" id="144026"/>
    <lineage>
        <taxon>Bacteria</taxon>
        <taxon>Pseudomonadati</taxon>
        <taxon>Pseudomonadota</taxon>
        <taxon>Alphaproteobacteria</taxon>
        <taxon>Maricaulales</taxon>
        <taxon>Maricaulaceae</taxon>
        <taxon>Maricaulis</taxon>
    </lineage>
</organism>
<evidence type="ECO:0000256" key="6">
    <source>
        <dbReference type="RuleBase" id="RU003968"/>
    </source>
</evidence>